<reference evidence="2" key="2">
    <citation type="submission" date="2020-10" db="UniProtKB">
        <authorList>
            <consortium name="WormBaseParasite"/>
        </authorList>
    </citation>
    <scope>IDENTIFICATION</scope>
</reference>
<dbReference type="Proteomes" id="UP000492821">
    <property type="component" value="Unassembled WGS sequence"/>
</dbReference>
<dbReference type="AlphaFoldDB" id="A0A7E4ZV04"/>
<reference evidence="1" key="1">
    <citation type="journal article" date="2013" name="Genetics">
        <title>The draft genome and transcriptome of Panagrellus redivivus are shaped by the harsh demands of a free-living lifestyle.</title>
        <authorList>
            <person name="Srinivasan J."/>
            <person name="Dillman A.R."/>
            <person name="Macchietto M.G."/>
            <person name="Heikkinen L."/>
            <person name="Lakso M."/>
            <person name="Fracchia K.M."/>
            <person name="Antoshechkin I."/>
            <person name="Mortazavi A."/>
            <person name="Wong G."/>
            <person name="Sternberg P.W."/>
        </authorList>
    </citation>
    <scope>NUCLEOTIDE SEQUENCE [LARGE SCALE GENOMIC DNA]</scope>
    <source>
        <strain evidence="1">MT8872</strain>
    </source>
</reference>
<evidence type="ECO:0000313" key="2">
    <source>
        <dbReference type="WBParaSite" id="Pan_g19234.t1"/>
    </source>
</evidence>
<evidence type="ECO:0000313" key="1">
    <source>
        <dbReference type="Proteomes" id="UP000492821"/>
    </source>
</evidence>
<sequence length="219" mass="26428">MSLNSNGSAVTRFTYDWLIRFAELHPFKLTEYFHKTELETANEKDNTQLPDNVEDFPKGAYDPRRSKYAAVSPLFTNLVTRYMPYLHYDDAFRIENQDLIRFADIILFVMENRELPFFLTFHHYCVYKLKLELEFQETVEQMTLSRIKRNRELIDDAKDQIYMWCTEDNAEQALEDYVKFIQRIRIEIGHDLTYLDCVRNFQKHKILEIEKAEKDLEMH</sequence>
<protein>
    <submittedName>
        <fullName evidence="2">Uncharacterized protein</fullName>
    </submittedName>
</protein>
<proteinExistence type="predicted"/>
<name>A0A7E4ZV04_PANRE</name>
<organism evidence="1 2">
    <name type="scientific">Panagrellus redivivus</name>
    <name type="common">Microworm</name>
    <dbReference type="NCBI Taxonomy" id="6233"/>
    <lineage>
        <taxon>Eukaryota</taxon>
        <taxon>Metazoa</taxon>
        <taxon>Ecdysozoa</taxon>
        <taxon>Nematoda</taxon>
        <taxon>Chromadorea</taxon>
        <taxon>Rhabditida</taxon>
        <taxon>Tylenchina</taxon>
        <taxon>Panagrolaimomorpha</taxon>
        <taxon>Panagrolaimoidea</taxon>
        <taxon>Panagrolaimidae</taxon>
        <taxon>Panagrellus</taxon>
    </lineage>
</organism>
<dbReference type="WBParaSite" id="Pan_g19234.t1">
    <property type="protein sequence ID" value="Pan_g19234.t1"/>
    <property type="gene ID" value="Pan_g19234"/>
</dbReference>
<keyword evidence="1" id="KW-1185">Reference proteome</keyword>
<accession>A0A7E4ZV04</accession>